<evidence type="ECO:0000256" key="5">
    <source>
        <dbReference type="SAM" id="Coils"/>
    </source>
</evidence>
<evidence type="ECO:0000256" key="1">
    <source>
        <dbReference type="ARBA" id="ARBA00004167"/>
    </source>
</evidence>
<dbReference type="InterPro" id="IPR011053">
    <property type="entry name" value="Single_hybrid_motif"/>
</dbReference>
<dbReference type="Gene3D" id="2.40.50.100">
    <property type="match status" value="1"/>
</dbReference>
<dbReference type="GO" id="GO:0016020">
    <property type="term" value="C:membrane"/>
    <property type="evidence" value="ECO:0007669"/>
    <property type="project" value="UniProtKB-SubCell"/>
</dbReference>
<keyword evidence="3 6" id="KW-1133">Transmembrane helix</keyword>
<dbReference type="KEGG" id="run:DR864_15275"/>
<evidence type="ECO:0000313" key="8">
    <source>
        <dbReference type="Proteomes" id="UP000251993"/>
    </source>
</evidence>
<dbReference type="PRINTS" id="PR01490">
    <property type="entry name" value="RTXTOXIND"/>
</dbReference>
<protein>
    <submittedName>
        <fullName evidence="7">Uncharacterized protein</fullName>
    </submittedName>
</protein>
<keyword evidence="5" id="KW-0175">Coiled coil</keyword>
<organism evidence="7 8">
    <name type="scientific">Runella rosea</name>
    <dbReference type="NCBI Taxonomy" id="2259595"/>
    <lineage>
        <taxon>Bacteria</taxon>
        <taxon>Pseudomonadati</taxon>
        <taxon>Bacteroidota</taxon>
        <taxon>Cytophagia</taxon>
        <taxon>Cytophagales</taxon>
        <taxon>Spirosomataceae</taxon>
        <taxon>Runella</taxon>
    </lineage>
</organism>
<proteinExistence type="predicted"/>
<dbReference type="Gene3D" id="2.40.30.170">
    <property type="match status" value="1"/>
</dbReference>
<sequence length="438" mass="50295">MEEAYLTDRPEGAAFFEELRSEEIQEVLSNKPPWAVRWGNTVFLVILLSILGLSWLIKYPEIIVVPFRLTSDDVPKPVVAKANGRLVKLWVKENQYVEKGKVLAYIESTASHSEVLALQNSLDSLAVLIETGHFEDISSFRAGSFQHLGELQSDYQTFMQQFSETAALFTQGYLAKKKDFLRYEISDLEQNHEQLLEQYDIQNQDFRLAEKEFGMHKKLYEQKVIAWVEYNREERNFLAKKMPLKQLEMSITNNQTAQTQKQRELAELEKQANAQKIQFSQSINSLRANVASWKARYIPTAPRSGQVYFTALWQEEQNVKNEEVLFYVGTSQKGYFGELNIPQANAGKIQVGQWVLIKFQSFPFEQFGMVKGQIKSVASILSTDTTFRAIVTLPKGLTTTSHKTLPFKNNLNASAEIITQDVSVAERMFYQLKKLINQ</sequence>
<dbReference type="InterPro" id="IPR050739">
    <property type="entry name" value="MFP"/>
</dbReference>
<comment type="subcellular location">
    <subcellularLocation>
        <location evidence="1">Membrane</location>
        <topology evidence="1">Single-pass membrane protein</topology>
    </subcellularLocation>
</comment>
<accession>A0A344TK42</accession>
<dbReference type="OrthoDB" id="7057889at2"/>
<evidence type="ECO:0000256" key="6">
    <source>
        <dbReference type="SAM" id="Phobius"/>
    </source>
</evidence>
<dbReference type="Proteomes" id="UP000251993">
    <property type="component" value="Chromosome"/>
</dbReference>
<keyword evidence="4 6" id="KW-0472">Membrane</keyword>
<feature type="coiled-coil region" evidence="5">
    <location>
        <begin position="251"/>
        <end position="278"/>
    </location>
</feature>
<dbReference type="EMBL" id="CP030850">
    <property type="protein sequence ID" value="AXE19013.1"/>
    <property type="molecule type" value="Genomic_DNA"/>
</dbReference>
<dbReference type="PANTHER" id="PTHR30386:SF26">
    <property type="entry name" value="TRANSPORT PROTEIN COMB"/>
    <property type="match status" value="1"/>
</dbReference>
<reference evidence="7 8" key="1">
    <citation type="submission" date="2018-07" db="EMBL/GenBank/DDBJ databases">
        <title>Genome sequencing of Runella.</title>
        <authorList>
            <person name="Baek M.-G."/>
            <person name="Yi H."/>
        </authorList>
    </citation>
    <scope>NUCLEOTIDE SEQUENCE [LARGE SCALE GENOMIC DNA]</scope>
    <source>
        <strain evidence="7 8">HYN0085</strain>
    </source>
</reference>
<gene>
    <name evidence="7" type="ORF">DR864_15275</name>
</gene>
<evidence type="ECO:0000256" key="3">
    <source>
        <dbReference type="ARBA" id="ARBA00022989"/>
    </source>
</evidence>
<feature type="transmembrane region" description="Helical" evidence="6">
    <location>
        <begin position="38"/>
        <end position="57"/>
    </location>
</feature>
<keyword evidence="8" id="KW-1185">Reference proteome</keyword>
<keyword evidence="2 6" id="KW-0812">Transmembrane</keyword>
<evidence type="ECO:0000256" key="4">
    <source>
        <dbReference type="ARBA" id="ARBA00023136"/>
    </source>
</evidence>
<name>A0A344TK42_9BACT</name>
<evidence type="ECO:0000256" key="2">
    <source>
        <dbReference type="ARBA" id="ARBA00022692"/>
    </source>
</evidence>
<dbReference type="SUPFAM" id="SSF51230">
    <property type="entry name" value="Single hybrid motif"/>
    <property type="match status" value="1"/>
</dbReference>
<feature type="coiled-coil region" evidence="5">
    <location>
        <begin position="178"/>
        <end position="212"/>
    </location>
</feature>
<evidence type="ECO:0000313" key="7">
    <source>
        <dbReference type="EMBL" id="AXE19013.1"/>
    </source>
</evidence>
<dbReference type="RefSeq" id="WP_114067793.1">
    <property type="nucleotide sequence ID" value="NZ_CP030850.1"/>
</dbReference>
<dbReference type="AlphaFoldDB" id="A0A344TK42"/>
<dbReference type="PANTHER" id="PTHR30386">
    <property type="entry name" value="MEMBRANE FUSION SUBUNIT OF EMRAB-TOLC MULTIDRUG EFFLUX PUMP"/>
    <property type="match status" value="1"/>
</dbReference>